<proteinExistence type="predicted"/>
<dbReference type="PANTHER" id="PTHR11070">
    <property type="entry name" value="UVRD / RECB / PCRA DNA HELICASE FAMILY MEMBER"/>
    <property type="match status" value="1"/>
</dbReference>
<keyword evidence="3 9" id="KW-0347">Helicase</keyword>
<evidence type="ECO:0000256" key="4">
    <source>
        <dbReference type="ARBA" id="ARBA00022840"/>
    </source>
</evidence>
<dbReference type="EMBL" id="JABBPN010000006">
    <property type="protein sequence ID" value="NMO95817.1"/>
    <property type="molecule type" value="Genomic_DNA"/>
</dbReference>
<keyword evidence="4 9" id="KW-0067">ATP-binding</keyword>
<evidence type="ECO:0000256" key="7">
    <source>
        <dbReference type="ARBA" id="ARBA00034808"/>
    </source>
</evidence>
<protein>
    <recommendedName>
        <fullName evidence="7">DNA 3'-5' helicase</fullName>
        <ecNumber evidence="7">5.6.2.4</ecNumber>
    </recommendedName>
</protein>
<keyword evidence="1 9" id="KW-0547">Nucleotide-binding</keyword>
<keyword evidence="12" id="KW-1185">Reference proteome</keyword>
<dbReference type="EC" id="5.6.2.4" evidence="7"/>
<dbReference type="GO" id="GO:0000725">
    <property type="term" value="P:recombinational repair"/>
    <property type="evidence" value="ECO:0007669"/>
    <property type="project" value="TreeGrafter"/>
</dbReference>
<name>A0A848M4H4_PAELE</name>
<organism evidence="11 12">
    <name type="scientific">Paenibacillus lemnae</name>
    <dbReference type="NCBI Taxonomy" id="1330551"/>
    <lineage>
        <taxon>Bacteria</taxon>
        <taxon>Bacillati</taxon>
        <taxon>Bacillota</taxon>
        <taxon>Bacilli</taxon>
        <taxon>Bacillales</taxon>
        <taxon>Paenibacillaceae</taxon>
        <taxon>Paenibacillus</taxon>
    </lineage>
</organism>
<dbReference type="Pfam" id="PF13361">
    <property type="entry name" value="UvrD_C"/>
    <property type="match status" value="1"/>
</dbReference>
<keyword evidence="2 9" id="KW-0378">Hydrolase</keyword>
<comment type="catalytic activity">
    <reaction evidence="8">
        <text>ATP + H2O = ADP + phosphate + H(+)</text>
        <dbReference type="Rhea" id="RHEA:13065"/>
        <dbReference type="ChEBI" id="CHEBI:15377"/>
        <dbReference type="ChEBI" id="CHEBI:15378"/>
        <dbReference type="ChEBI" id="CHEBI:30616"/>
        <dbReference type="ChEBI" id="CHEBI:43474"/>
        <dbReference type="ChEBI" id="CHEBI:456216"/>
        <dbReference type="EC" id="5.6.2.4"/>
    </reaction>
</comment>
<evidence type="ECO:0000313" key="11">
    <source>
        <dbReference type="EMBL" id="NMO95817.1"/>
    </source>
</evidence>
<dbReference type="Gene3D" id="1.10.486.10">
    <property type="entry name" value="PCRA, domain 4"/>
    <property type="match status" value="1"/>
</dbReference>
<keyword evidence="5" id="KW-0413">Isomerase</keyword>
<reference evidence="11 12" key="1">
    <citation type="submission" date="2020-04" db="EMBL/GenBank/DDBJ databases">
        <title>Paenibacillus algicola sp. nov., a novel marine bacterium producing alginate lyase.</title>
        <authorList>
            <person name="Huang H."/>
        </authorList>
    </citation>
    <scope>NUCLEOTIDE SEQUENCE [LARGE SCALE GENOMIC DNA]</scope>
    <source>
        <strain evidence="11 12">L7-75</strain>
    </source>
</reference>
<evidence type="ECO:0000256" key="2">
    <source>
        <dbReference type="ARBA" id="ARBA00022801"/>
    </source>
</evidence>
<accession>A0A848M4H4</accession>
<dbReference type="InterPro" id="IPR027417">
    <property type="entry name" value="P-loop_NTPase"/>
</dbReference>
<evidence type="ECO:0000256" key="8">
    <source>
        <dbReference type="ARBA" id="ARBA00048988"/>
    </source>
</evidence>
<dbReference type="SUPFAM" id="SSF52540">
    <property type="entry name" value="P-loop containing nucleoside triphosphate hydrolases"/>
    <property type="match status" value="1"/>
</dbReference>
<evidence type="ECO:0000256" key="3">
    <source>
        <dbReference type="ARBA" id="ARBA00022806"/>
    </source>
</evidence>
<dbReference type="PANTHER" id="PTHR11070:SF3">
    <property type="entry name" value="DNA 3'-5' HELICASE"/>
    <property type="match status" value="1"/>
</dbReference>
<dbReference type="Pfam" id="PF00580">
    <property type="entry name" value="UvrD-helicase"/>
    <property type="match status" value="1"/>
</dbReference>
<feature type="binding site" evidence="9">
    <location>
        <begin position="23"/>
        <end position="30"/>
    </location>
    <ligand>
        <name>ATP</name>
        <dbReference type="ChEBI" id="CHEBI:30616"/>
    </ligand>
</feature>
<evidence type="ECO:0000256" key="1">
    <source>
        <dbReference type="ARBA" id="ARBA00022741"/>
    </source>
</evidence>
<comment type="catalytic activity">
    <reaction evidence="6">
        <text>Couples ATP hydrolysis with the unwinding of duplex DNA by translocating in the 3'-5' direction.</text>
        <dbReference type="EC" id="5.6.2.4"/>
    </reaction>
</comment>
<dbReference type="GO" id="GO:0005524">
    <property type="term" value="F:ATP binding"/>
    <property type="evidence" value="ECO:0007669"/>
    <property type="project" value="UniProtKB-UniRule"/>
</dbReference>
<evidence type="ECO:0000259" key="10">
    <source>
        <dbReference type="PROSITE" id="PS51198"/>
    </source>
</evidence>
<dbReference type="GO" id="GO:0003677">
    <property type="term" value="F:DNA binding"/>
    <property type="evidence" value="ECO:0007669"/>
    <property type="project" value="InterPro"/>
</dbReference>
<dbReference type="InterPro" id="IPR014016">
    <property type="entry name" value="UvrD-like_ATP-bd"/>
</dbReference>
<dbReference type="Proteomes" id="UP000565468">
    <property type="component" value="Unassembled WGS sequence"/>
</dbReference>
<evidence type="ECO:0000256" key="6">
    <source>
        <dbReference type="ARBA" id="ARBA00034617"/>
    </source>
</evidence>
<sequence>MDSQKIITADMSIPINNHFKIIAGPGAGKTRFLVNHIRNVLHHSNRLGRNKKIACITYTNIGVETIVDRLDEGVDHIEVCTIHSFLFTHVLKPFAFLIKSEHDIRVTKNMKPSEHLVSGYFDRTNLGTRHRLSNKELIQKTFWFIEGDFCKLHVRGKTVDMHADLYRYKKLFWEKGILHYDDVLALSWEILHNHPETLRVIRSKFPYIFVDEFQDTSSIQAEILKLITEKETTLGVIGDSAQSIYSFQGANVEQFNNFLLLDMSVYKMKDNHRSTQEILNLLNKMRTDINQESPEQKKGNKPLLLVGEPFSVANYIRGLINSNDLYTLSYSNIAANSMRDKVEYVANISSLTIESILIDNDSNNNRRKVIASLMKAVEFARQKSYKEAIREVSRHLIDEDSQRQAISIIHGLLSSYSEYSSNPLIEFYEKIKALNIIHLPNFQRRKGAQTPAEHFYRTTKYAELALLIKNQEKVGFDRTIHQAKGGEFENVLVVVKPKPNQNYNESRDLGFLLNPDINNEEHRVYYVAASRAQKNLYFCVPYLSETSVNKIKNICEIEYL</sequence>
<dbReference type="GO" id="GO:0005829">
    <property type="term" value="C:cytosol"/>
    <property type="evidence" value="ECO:0007669"/>
    <property type="project" value="TreeGrafter"/>
</dbReference>
<comment type="caution">
    <text evidence="11">The sequence shown here is derived from an EMBL/GenBank/DDBJ whole genome shotgun (WGS) entry which is preliminary data.</text>
</comment>
<dbReference type="GO" id="GO:0043138">
    <property type="term" value="F:3'-5' DNA helicase activity"/>
    <property type="evidence" value="ECO:0007669"/>
    <property type="project" value="UniProtKB-EC"/>
</dbReference>
<dbReference type="Gene3D" id="3.40.50.300">
    <property type="entry name" value="P-loop containing nucleotide triphosphate hydrolases"/>
    <property type="match status" value="2"/>
</dbReference>
<evidence type="ECO:0000313" key="12">
    <source>
        <dbReference type="Proteomes" id="UP000565468"/>
    </source>
</evidence>
<dbReference type="InterPro" id="IPR000212">
    <property type="entry name" value="DNA_helicase_UvrD/REP"/>
</dbReference>
<evidence type="ECO:0000256" key="9">
    <source>
        <dbReference type="PROSITE-ProRule" id="PRU00560"/>
    </source>
</evidence>
<dbReference type="InterPro" id="IPR014017">
    <property type="entry name" value="DNA_helicase_UvrD-like_C"/>
</dbReference>
<dbReference type="AlphaFoldDB" id="A0A848M4H4"/>
<gene>
    <name evidence="11" type="ORF">HII30_08560</name>
</gene>
<dbReference type="PROSITE" id="PS51198">
    <property type="entry name" value="UVRD_HELICASE_ATP_BIND"/>
    <property type="match status" value="1"/>
</dbReference>
<dbReference type="RefSeq" id="WP_169504609.1">
    <property type="nucleotide sequence ID" value="NZ_JABBPN010000006.1"/>
</dbReference>
<dbReference type="GO" id="GO:0016787">
    <property type="term" value="F:hydrolase activity"/>
    <property type="evidence" value="ECO:0007669"/>
    <property type="project" value="UniProtKB-UniRule"/>
</dbReference>
<feature type="domain" description="UvrD-like helicase ATP-binding" evidence="10">
    <location>
        <begin position="2"/>
        <end position="275"/>
    </location>
</feature>
<evidence type="ECO:0000256" key="5">
    <source>
        <dbReference type="ARBA" id="ARBA00023235"/>
    </source>
</evidence>